<dbReference type="InterPro" id="IPR044730">
    <property type="entry name" value="RNase_H-like_dom_plant"/>
</dbReference>
<dbReference type="EMBL" id="JBBPBM010000340">
    <property type="protein sequence ID" value="KAK8496869.1"/>
    <property type="molecule type" value="Genomic_DNA"/>
</dbReference>
<dbReference type="CDD" id="cd06222">
    <property type="entry name" value="RNase_H_like"/>
    <property type="match status" value="1"/>
</dbReference>
<feature type="domain" description="RNase H type-1" evidence="1">
    <location>
        <begin position="209"/>
        <end position="308"/>
    </location>
</feature>
<dbReference type="InterPro" id="IPR052929">
    <property type="entry name" value="RNase_H-like_EbsB-rel"/>
</dbReference>
<dbReference type="Proteomes" id="UP001472677">
    <property type="component" value="Unassembled WGS sequence"/>
</dbReference>
<evidence type="ECO:0008006" key="5">
    <source>
        <dbReference type="Google" id="ProtNLM"/>
    </source>
</evidence>
<dbReference type="InterPro" id="IPR002156">
    <property type="entry name" value="RNaseH_domain"/>
</dbReference>
<reference evidence="3 4" key="1">
    <citation type="journal article" date="2024" name="G3 (Bethesda)">
        <title>Genome assembly of Hibiscus sabdariffa L. provides insights into metabolisms of medicinal natural products.</title>
        <authorList>
            <person name="Kim T."/>
        </authorList>
    </citation>
    <scope>NUCLEOTIDE SEQUENCE [LARGE SCALE GENOMIC DNA]</scope>
    <source>
        <strain evidence="3">TK-2024</strain>
        <tissue evidence="3">Old leaves</tissue>
    </source>
</reference>
<evidence type="ECO:0000313" key="4">
    <source>
        <dbReference type="Proteomes" id="UP001472677"/>
    </source>
</evidence>
<dbReference type="InterPro" id="IPR036397">
    <property type="entry name" value="RNaseH_sf"/>
</dbReference>
<evidence type="ECO:0000313" key="3">
    <source>
        <dbReference type="EMBL" id="KAK8496869.1"/>
    </source>
</evidence>
<dbReference type="InterPro" id="IPR026960">
    <property type="entry name" value="RVT-Znf"/>
</dbReference>
<evidence type="ECO:0000259" key="2">
    <source>
        <dbReference type="Pfam" id="PF13966"/>
    </source>
</evidence>
<sequence length="348" mass="38928">MPLPSTPQPDLLVWRADRTSTYSVKSGYKVLLQGLASIYPSETVMPSTSIVGLYYRIWKANVPSKVRITVWRFVRNYIPTFGNLTVRGIAAHTACLLCDGSSETAFHLISTCVFSRRIFSALHITLPQVLLTSDWLPWLANFVNGLSVTHCRLLFLAIWAIWGHCNKVVHDHAAFDLPSFINFIKSYMNDMDTLPPIASSSVLSFEEKCAGDVLAAGCFSHHNVLDPFAAEALACYQALVLAHDLSYMRIVLEGDSLSVIKKVRHFFEDRSVIGMLIKDIKRKMGSFDSTTVLFCPRACNKPAHYIAHLGHSIPTPCIWIGNIPHQVDQLAIKDKWWTDPPNLSGINL</sequence>
<protein>
    <recommendedName>
        <fullName evidence="5">Reverse transcriptase zinc-binding domain-containing protein</fullName>
    </recommendedName>
</protein>
<dbReference type="PANTHER" id="PTHR47074:SF11">
    <property type="entry name" value="REVERSE TRANSCRIPTASE-LIKE PROTEIN"/>
    <property type="match status" value="1"/>
</dbReference>
<dbReference type="InterPro" id="IPR012337">
    <property type="entry name" value="RNaseH-like_sf"/>
</dbReference>
<comment type="caution">
    <text evidence="3">The sequence shown here is derived from an EMBL/GenBank/DDBJ whole genome shotgun (WGS) entry which is preliminary data.</text>
</comment>
<dbReference type="Pfam" id="PF13456">
    <property type="entry name" value="RVT_3"/>
    <property type="match status" value="1"/>
</dbReference>
<dbReference type="SUPFAM" id="SSF53098">
    <property type="entry name" value="Ribonuclease H-like"/>
    <property type="match status" value="1"/>
</dbReference>
<dbReference type="Gene3D" id="3.30.420.10">
    <property type="entry name" value="Ribonuclease H-like superfamily/Ribonuclease H"/>
    <property type="match status" value="1"/>
</dbReference>
<dbReference type="Pfam" id="PF13966">
    <property type="entry name" value="zf-RVT"/>
    <property type="match status" value="1"/>
</dbReference>
<organism evidence="3 4">
    <name type="scientific">Hibiscus sabdariffa</name>
    <name type="common">roselle</name>
    <dbReference type="NCBI Taxonomy" id="183260"/>
    <lineage>
        <taxon>Eukaryota</taxon>
        <taxon>Viridiplantae</taxon>
        <taxon>Streptophyta</taxon>
        <taxon>Embryophyta</taxon>
        <taxon>Tracheophyta</taxon>
        <taxon>Spermatophyta</taxon>
        <taxon>Magnoliopsida</taxon>
        <taxon>eudicotyledons</taxon>
        <taxon>Gunneridae</taxon>
        <taxon>Pentapetalae</taxon>
        <taxon>rosids</taxon>
        <taxon>malvids</taxon>
        <taxon>Malvales</taxon>
        <taxon>Malvaceae</taxon>
        <taxon>Malvoideae</taxon>
        <taxon>Hibiscus</taxon>
    </lineage>
</organism>
<dbReference type="PANTHER" id="PTHR47074">
    <property type="entry name" value="BNAC02G40300D PROTEIN"/>
    <property type="match status" value="1"/>
</dbReference>
<feature type="domain" description="Reverse transcriptase zinc-binding" evidence="2">
    <location>
        <begin position="44"/>
        <end position="118"/>
    </location>
</feature>
<proteinExistence type="predicted"/>
<keyword evidence="4" id="KW-1185">Reference proteome</keyword>
<evidence type="ECO:0000259" key="1">
    <source>
        <dbReference type="Pfam" id="PF13456"/>
    </source>
</evidence>
<name>A0ABR2AS59_9ROSI</name>
<gene>
    <name evidence="3" type="ORF">V6N12_066072</name>
</gene>
<accession>A0ABR2AS59</accession>